<evidence type="ECO:0000313" key="2">
    <source>
        <dbReference type="Proteomes" id="UP001234297"/>
    </source>
</evidence>
<protein>
    <submittedName>
        <fullName evidence="1">Uncharacterized protein</fullName>
    </submittedName>
</protein>
<name>A0ACC2L3C5_PERAE</name>
<dbReference type="Proteomes" id="UP001234297">
    <property type="component" value="Chromosome 6"/>
</dbReference>
<dbReference type="EMBL" id="CM056814">
    <property type="protein sequence ID" value="KAJ8627862.1"/>
    <property type="molecule type" value="Genomic_DNA"/>
</dbReference>
<sequence length="136" mass="15262">MAAEILSDCAACDFCTTTRRRHATAIYLLFRRYVPAISGTRAGSDRRRFRKDRPPITKSVLCWTFSLALIGITVSQNLLSASLYYISSSVEAAVLNMIPVFTYILTIVSRQEKFGINTNWGRRKLIGTLLSVSLVH</sequence>
<reference evidence="1 2" key="1">
    <citation type="journal article" date="2022" name="Hortic Res">
        <title>A haplotype resolved chromosomal level avocado genome allows analysis of novel avocado genes.</title>
        <authorList>
            <person name="Nath O."/>
            <person name="Fletcher S.J."/>
            <person name="Hayward A."/>
            <person name="Shaw L.M."/>
            <person name="Masouleh A.K."/>
            <person name="Furtado A."/>
            <person name="Henry R.J."/>
            <person name="Mitter N."/>
        </authorList>
    </citation>
    <scope>NUCLEOTIDE SEQUENCE [LARGE SCALE GENOMIC DNA]</scope>
    <source>
        <strain evidence="2">cv. Hass</strain>
    </source>
</reference>
<keyword evidence="2" id="KW-1185">Reference proteome</keyword>
<comment type="caution">
    <text evidence="1">The sequence shown here is derived from an EMBL/GenBank/DDBJ whole genome shotgun (WGS) entry which is preliminary data.</text>
</comment>
<accession>A0ACC2L3C5</accession>
<proteinExistence type="predicted"/>
<gene>
    <name evidence="1" type="ORF">MRB53_021169</name>
</gene>
<organism evidence="1 2">
    <name type="scientific">Persea americana</name>
    <name type="common">Avocado</name>
    <dbReference type="NCBI Taxonomy" id="3435"/>
    <lineage>
        <taxon>Eukaryota</taxon>
        <taxon>Viridiplantae</taxon>
        <taxon>Streptophyta</taxon>
        <taxon>Embryophyta</taxon>
        <taxon>Tracheophyta</taxon>
        <taxon>Spermatophyta</taxon>
        <taxon>Magnoliopsida</taxon>
        <taxon>Magnoliidae</taxon>
        <taxon>Laurales</taxon>
        <taxon>Lauraceae</taxon>
        <taxon>Persea</taxon>
    </lineage>
</organism>
<evidence type="ECO:0000313" key="1">
    <source>
        <dbReference type="EMBL" id="KAJ8627862.1"/>
    </source>
</evidence>